<feature type="transmembrane region" description="Helical" evidence="12">
    <location>
        <begin position="394"/>
        <end position="414"/>
    </location>
</feature>
<feature type="transmembrane region" description="Helical" evidence="12">
    <location>
        <begin position="276"/>
        <end position="297"/>
    </location>
</feature>
<sequence length="548" mass="59985">MSMFPVIMSIAATMISPISMLGNPAESYKYGIQLCMLSFGIPFGMVLAVYVLIPVYFQCGVSTSYEYLELRYGKPTRYLVSAVFILQMVLWMGSVLYSPVLAINAVTDISMEFAIVLFGAICAFYCTIGGLKAVLWTDVLQALLMMTTMISLYTAGIIEAGGVGNIVDKASEGGRLDFSFQMNLIKRYTVWNGLFFGICYGFGGYGTSQIEIQRLLSLSDLKRAQTTLLISILPVTGLFLSCGVFGVILYAIYYLCDPIFDSKETGLTKYDQLVPYFLVSKFYTIPGMTGLCIAGIFSGSLSTISSALNSLATVTVMDFIHPFSSSVRQSETKSIVIAKILSFSYGLVCICITFTLLNASSISQVGYLLNSSLEGPTTAVFTIGVLTRKGFGKNVLLGLLAGYAITCWIGYSSLLSGYQEAPLPLNNSMCASSFNITYDFPVTSPTCHAVNNCSSTVASNIVSESDIFILNKIPYLWIRPLGFIITFCCIIISIFITGWKTNVIPPDSKCLSPVTRLWMKETKKHNIDDLKLHSPSEEYVINKTNDTT</sequence>
<evidence type="ECO:0000256" key="10">
    <source>
        <dbReference type="ARBA" id="ARBA00023201"/>
    </source>
</evidence>
<dbReference type="PROSITE" id="PS50283">
    <property type="entry name" value="NA_SOLUT_SYMP_3"/>
    <property type="match status" value="1"/>
</dbReference>
<feature type="transmembrane region" description="Helical" evidence="12">
    <location>
        <begin position="142"/>
        <end position="167"/>
    </location>
</feature>
<dbReference type="NCBIfam" id="TIGR00813">
    <property type="entry name" value="sss"/>
    <property type="match status" value="1"/>
</dbReference>
<dbReference type="Gene3D" id="1.20.1730.10">
    <property type="entry name" value="Sodium/glucose cotransporter"/>
    <property type="match status" value="1"/>
</dbReference>
<evidence type="ECO:0000256" key="3">
    <source>
        <dbReference type="ARBA" id="ARBA00022448"/>
    </source>
</evidence>
<dbReference type="GO" id="GO:0015293">
    <property type="term" value="F:symporter activity"/>
    <property type="evidence" value="ECO:0007669"/>
    <property type="project" value="TreeGrafter"/>
</dbReference>
<evidence type="ECO:0000256" key="7">
    <source>
        <dbReference type="ARBA" id="ARBA00023053"/>
    </source>
</evidence>
<keyword evidence="9 12" id="KW-0472">Membrane</keyword>
<dbReference type="Proteomes" id="UP000887013">
    <property type="component" value="Unassembled WGS sequence"/>
</dbReference>
<keyword evidence="14" id="KW-1185">Reference proteome</keyword>
<dbReference type="GO" id="GO:0006508">
    <property type="term" value="P:proteolysis"/>
    <property type="evidence" value="ECO:0007669"/>
    <property type="project" value="InterPro"/>
</dbReference>
<dbReference type="InterPro" id="IPR051163">
    <property type="entry name" value="Sodium:Solute_Symporter_SSF"/>
</dbReference>
<evidence type="ECO:0000313" key="14">
    <source>
        <dbReference type="Proteomes" id="UP000887013"/>
    </source>
</evidence>
<keyword evidence="4" id="KW-1003">Cell membrane</keyword>
<feature type="transmembrane region" description="Helical" evidence="12">
    <location>
        <begin position="77"/>
        <end position="101"/>
    </location>
</feature>
<name>A0A8X6NHP4_NEPPI</name>
<evidence type="ECO:0000313" key="13">
    <source>
        <dbReference type="EMBL" id="GFT15377.1"/>
    </source>
</evidence>
<evidence type="ECO:0000256" key="6">
    <source>
        <dbReference type="ARBA" id="ARBA00022989"/>
    </source>
</evidence>
<evidence type="ECO:0000256" key="9">
    <source>
        <dbReference type="ARBA" id="ARBA00023136"/>
    </source>
</evidence>
<feature type="transmembrane region" description="Helical" evidence="12">
    <location>
        <begin position="6"/>
        <end position="22"/>
    </location>
</feature>
<accession>A0A8X6NHP4</accession>
<protein>
    <submittedName>
        <fullName evidence="13">Sodium-coupled monocarboxylate transporter 1</fullName>
    </submittedName>
</protein>
<comment type="similarity">
    <text evidence="2 11">Belongs to the sodium:solute symporter (SSF) (TC 2.A.21) family.</text>
</comment>
<organism evidence="13 14">
    <name type="scientific">Nephila pilipes</name>
    <name type="common">Giant wood spider</name>
    <name type="synonym">Nephila maculata</name>
    <dbReference type="NCBI Taxonomy" id="299642"/>
    <lineage>
        <taxon>Eukaryota</taxon>
        <taxon>Metazoa</taxon>
        <taxon>Ecdysozoa</taxon>
        <taxon>Arthropoda</taxon>
        <taxon>Chelicerata</taxon>
        <taxon>Arachnida</taxon>
        <taxon>Araneae</taxon>
        <taxon>Araneomorphae</taxon>
        <taxon>Entelegynae</taxon>
        <taxon>Araneoidea</taxon>
        <taxon>Nephilidae</taxon>
        <taxon>Nephila</taxon>
    </lineage>
</organism>
<dbReference type="Pfam" id="PF00474">
    <property type="entry name" value="SSF"/>
    <property type="match status" value="1"/>
</dbReference>
<keyword evidence="8" id="KW-0406">Ion transport</keyword>
<evidence type="ECO:0000256" key="5">
    <source>
        <dbReference type="ARBA" id="ARBA00022692"/>
    </source>
</evidence>
<keyword evidence="3" id="KW-0813">Transport</keyword>
<dbReference type="GO" id="GO:0006814">
    <property type="term" value="P:sodium ion transport"/>
    <property type="evidence" value="ECO:0007669"/>
    <property type="project" value="UniProtKB-KW"/>
</dbReference>
<dbReference type="GO" id="GO:0005886">
    <property type="term" value="C:plasma membrane"/>
    <property type="evidence" value="ECO:0007669"/>
    <property type="project" value="UniProtKB-SubCell"/>
</dbReference>
<dbReference type="AlphaFoldDB" id="A0A8X6NHP4"/>
<evidence type="ECO:0000256" key="1">
    <source>
        <dbReference type="ARBA" id="ARBA00004651"/>
    </source>
</evidence>
<feature type="transmembrane region" description="Helical" evidence="12">
    <location>
        <begin position="113"/>
        <end position="136"/>
    </location>
</feature>
<reference evidence="13" key="1">
    <citation type="submission" date="2020-08" db="EMBL/GenBank/DDBJ databases">
        <title>Multicomponent nature underlies the extraordinary mechanical properties of spider dragline silk.</title>
        <authorList>
            <person name="Kono N."/>
            <person name="Nakamura H."/>
            <person name="Mori M."/>
            <person name="Yoshida Y."/>
            <person name="Ohtoshi R."/>
            <person name="Malay A.D."/>
            <person name="Moran D.A.P."/>
            <person name="Tomita M."/>
            <person name="Numata K."/>
            <person name="Arakawa K."/>
        </authorList>
    </citation>
    <scope>NUCLEOTIDE SEQUENCE</scope>
</reference>
<feature type="transmembrane region" description="Helical" evidence="12">
    <location>
        <begin position="228"/>
        <end position="255"/>
    </location>
</feature>
<comment type="subcellular location">
    <subcellularLocation>
        <location evidence="1">Cell membrane</location>
        <topology evidence="1">Multi-pass membrane protein</topology>
    </subcellularLocation>
</comment>
<dbReference type="EMBL" id="BMAW01058265">
    <property type="protein sequence ID" value="GFT15377.1"/>
    <property type="molecule type" value="Genomic_DNA"/>
</dbReference>
<evidence type="ECO:0000256" key="4">
    <source>
        <dbReference type="ARBA" id="ARBA00022475"/>
    </source>
</evidence>
<evidence type="ECO:0000256" key="11">
    <source>
        <dbReference type="RuleBase" id="RU362091"/>
    </source>
</evidence>
<keyword evidence="7" id="KW-0915">Sodium</keyword>
<proteinExistence type="inferred from homology"/>
<dbReference type="InterPro" id="IPR038377">
    <property type="entry name" value="Na/Glc_symporter_sf"/>
</dbReference>
<dbReference type="PROSITE" id="PS00855">
    <property type="entry name" value="SPASE_II"/>
    <property type="match status" value="1"/>
</dbReference>
<feature type="transmembrane region" description="Helical" evidence="12">
    <location>
        <begin position="34"/>
        <end position="57"/>
    </location>
</feature>
<dbReference type="InterPro" id="IPR001734">
    <property type="entry name" value="Na/solute_symporter"/>
</dbReference>
<dbReference type="GO" id="GO:0004190">
    <property type="term" value="F:aspartic-type endopeptidase activity"/>
    <property type="evidence" value="ECO:0007669"/>
    <property type="project" value="InterPro"/>
</dbReference>
<feature type="transmembrane region" description="Helical" evidence="12">
    <location>
        <begin position="477"/>
        <end position="499"/>
    </location>
</feature>
<keyword evidence="5 12" id="KW-0812">Transmembrane</keyword>
<keyword evidence="10" id="KW-0739">Sodium transport</keyword>
<dbReference type="PANTHER" id="PTHR42985:SF40">
    <property type="entry name" value="LD47995P-RELATED"/>
    <property type="match status" value="1"/>
</dbReference>
<dbReference type="InterPro" id="IPR001872">
    <property type="entry name" value="Peptidase_A8"/>
</dbReference>
<keyword evidence="6 12" id="KW-1133">Transmembrane helix</keyword>
<feature type="transmembrane region" description="Helical" evidence="12">
    <location>
        <begin position="336"/>
        <end position="359"/>
    </location>
</feature>
<gene>
    <name evidence="13" type="primary">SLC5A8</name>
    <name evidence="13" type="ORF">NPIL_428771</name>
</gene>
<feature type="transmembrane region" description="Helical" evidence="12">
    <location>
        <begin position="188"/>
        <end position="208"/>
    </location>
</feature>
<dbReference type="OrthoDB" id="6430508at2759"/>
<evidence type="ECO:0000256" key="2">
    <source>
        <dbReference type="ARBA" id="ARBA00006434"/>
    </source>
</evidence>
<evidence type="ECO:0000256" key="8">
    <source>
        <dbReference type="ARBA" id="ARBA00023065"/>
    </source>
</evidence>
<comment type="caution">
    <text evidence="13">The sequence shown here is derived from an EMBL/GenBank/DDBJ whole genome shotgun (WGS) entry which is preliminary data.</text>
</comment>
<dbReference type="PANTHER" id="PTHR42985">
    <property type="entry name" value="SODIUM-COUPLED MONOCARBOXYLATE TRANSPORTER"/>
    <property type="match status" value="1"/>
</dbReference>
<evidence type="ECO:0000256" key="12">
    <source>
        <dbReference type="SAM" id="Phobius"/>
    </source>
</evidence>